<protein>
    <submittedName>
        <fullName evidence="3">Uncharacterized protein</fullName>
    </submittedName>
</protein>
<dbReference type="EMBL" id="CALLCH030000003">
    <property type="protein sequence ID" value="CAI4211893.1"/>
    <property type="molecule type" value="Genomic_DNA"/>
</dbReference>
<sequence length="319" mass="34760">MKPQSQLRLLQLLAGSHLAAALAQQQPGHECPVETPTPSLRVLSFTVIATVDPAVTAWTQILDSVCPRSRPELPDHKPAPASPGFQDAPRHAYDDHQQIVYPGPLPGVPMDDAPVWQLWRMEAVGAPRDRPTIPSATEARKTHRPARNRVVARHPGLTWRTAMVLAARPRNGPVAASLHRLGRGPLLDISGNFEDGNLAPWVEVSNVNAGDSVILGQATPGNIDELQTVQLRPRFQYGVATGSLGCQVQGNLVTGLSSQTVFLTTLLPGEDELDQYTGPEADYILDPDGTQPIFYLSMNCTPSEYGLPFSLFIWDIHLY</sequence>
<keyword evidence="2" id="KW-0732">Signal</keyword>
<comment type="caution">
    <text evidence="3">The sequence shown here is derived from an EMBL/GenBank/DDBJ whole genome shotgun (WGS) entry which is preliminary data.</text>
</comment>
<evidence type="ECO:0000256" key="2">
    <source>
        <dbReference type="SAM" id="SignalP"/>
    </source>
</evidence>
<gene>
    <name evidence="3" type="ORF">PPNO1_LOCUS1665</name>
</gene>
<name>A0A9P1GX22_9PEZI</name>
<reference evidence="3" key="1">
    <citation type="submission" date="2022-11" db="EMBL/GenBank/DDBJ databases">
        <authorList>
            <person name="Scott C."/>
            <person name="Bruce N."/>
        </authorList>
    </citation>
    <scope>NUCLEOTIDE SEQUENCE</scope>
</reference>
<evidence type="ECO:0000256" key="1">
    <source>
        <dbReference type="SAM" id="MobiDB-lite"/>
    </source>
</evidence>
<proteinExistence type="predicted"/>
<dbReference type="Proteomes" id="UP000838763">
    <property type="component" value="Unassembled WGS sequence"/>
</dbReference>
<dbReference type="AlphaFoldDB" id="A0A9P1GX22"/>
<feature type="region of interest" description="Disordered" evidence="1">
    <location>
        <begin position="127"/>
        <end position="146"/>
    </location>
</feature>
<accession>A0A9P1GX22</accession>
<evidence type="ECO:0000313" key="3">
    <source>
        <dbReference type="EMBL" id="CAI4211893.1"/>
    </source>
</evidence>
<keyword evidence="4" id="KW-1185">Reference proteome</keyword>
<feature type="chain" id="PRO_5040454706" evidence="2">
    <location>
        <begin position="24"/>
        <end position="319"/>
    </location>
</feature>
<organism evidence="3 4">
    <name type="scientific">Parascedosporium putredinis</name>
    <dbReference type="NCBI Taxonomy" id="1442378"/>
    <lineage>
        <taxon>Eukaryota</taxon>
        <taxon>Fungi</taxon>
        <taxon>Dikarya</taxon>
        <taxon>Ascomycota</taxon>
        <taxon>Pezizomycotina</taxon>
        <taxon>Sordariomycetes</taxon>
        <taxon>Hypocreomycetidae</taxon>
        <taxon>Microascales</taxon>
        <taxon>Microascaceae</taxon>
        <taxon>Parascedosporium</taxon>
    </lineage>
</organism>
<feature type="signal peptide" evidence="2">
    <location>
        <begin position="1"/>
        <end position="23"/>
    </location>
</feature>
<evidence type="ECO:0000313" key="4">
    <source>
        <dbReference type="Proteomes" id="UP000838763"/>
    </source>
</evidence>